<dbReference type="SUPFAM" id="SSF46689">
    <property type="entry name" value="Homeodomain-like"/>
    <property type="match status" value="1"/>
</dbReference>
<dbReference type="InterPro" id="IPR025944">
    <property type="entry name" value="Sigma_54_int_dom_CS"/>
</dbReference>
<dbReference type="InterPro" id="IPR003593">
    <property type="entry name" value="AAA+_ATPase"/>
</dbReference>
<dbReference type="Gene3D" id="3.40.50.300">
    <property type="entry name" value="P-loop containing nucleotide triphosphate hydrolases"/>
    <property type="match status" value="1"/>
</dbReference>
<keyword evidence="13" id="KW-1185">Reference proteome</keyword>
<keyword evidence="6" id="KW-0804">Transcription</keyword>
<dbReference type="SMART" id="SM00382">
    <property type="entry name" value="AAA"/>
    <property type="match status" value="1"/>
</dbReference>
<dbReference type="FunFam" id="3.40.50.300:FF:000006">
    <property type="entry name" value="DNA-binding transcriptional regulator NtrC"/>
    <property type="match status" value="1"/>
</dbReference>
<dbReference type="GO" id="GO:0006355">
    <property type="term" value="P:regulation of DNA-templated transcription"/>
    <property type="evidence" value="ECO:0007669"/>
    <property type="project" value="InterPro"/>
</dbReference>
<keyword evidence="3" id="KW-0067">ATP-binding</keyword>
<dbReference type="Pfam" id="PF18024">
    <property type="entry name" value="HTH_50"/>
    <property type="match status" value="1"/>
</dbReference>
<dbReference type="InterPro" id="IPR058031">
    <property type="entry name" value="AAA_lid_NorR"/>
</dbReference>
<dbReference type="InterPro" id="IPR025662">
    <property type="entry name" value="Sigma_54_int_dom_ATP-bd_1"/>
</dbReference>
<comment type="caution">
    <text evidence="12">The sequence shown here is derived from an EMBL/GenBank/DDBJ whole genome shotgun (WGS) entry which is preliminary data.</text>
</comment>
<dbReference type="InterPro" id="IPR025943">
    <property type="entry name" value="Sigma_54_int_dom_ATP-bd_2"/>
</dbReference>
<dbReference type="NCBIfam" id="TIGR00229">
    <property type="entry name" value="sensory_box"/>
    <property type="match status" value="1"/>
</dbReference>
<feature type="domain" description="Sigma-54 factor interaction" evidence="9">
    <location>
        <begin position="273"/>
        <end position="502"/>
    </location>
</feature>
<evidence type="ECO:0000256" key="2">
    <source>
        <dbReference type="ARBA" id="ARBA00022797"/>
    </source>
</evidence>
<evidence type="ECO:0000259" key="10">
    <source>
        <dbReference type="PROSITE" id="PS50112"/>
    </source>
</evidence>
<feature type="coiled-coil region" evidence="8">
    <location>
        <begin position="239"/>
        <end position="266"/>
    </location>
</feature>
<dbReference type="PROSITE" id="PS00676">
    <property type="entry name" value="SIGMA54_INTERACT_2"/>
    <property type="match status" value="1"/>
</dbReference>
<dbReference type="GO" id="GO:0005524">
    <property type="term" value="F:ATP binding"/>
    <property type="evidence" value="ECO:0007669"/>
    <property type="project" value="UniProtKB-KW"/>
</dbReference>
<keyword evidence="5" id="KW-0238">DNA-binding</keyword>
<dbReference type="InterPro" id="IPR030828">
    <property type="entry name" value="HTH_TyrR"/>
</dbReference>
<keyword evidence="8" id="KW-0175">Coiled coil</keyword>
<dbReference type="PROSITE" id="PS50045">
    <property type="entry name" value="SIGMA54_INTERACT_4"/>
    <property type="match status" value="1"/>
</dbReference>
<reference evidence="12 13" key="1">
    <citation type="submission" date="2018-03" db="EMBL/GenBank/DDBJ databases">
        <title>Genome sequence of Moorella stamsii DSM 26217.</title>
        <authorList>
            <person name="Poehlein A."/>
            <person name="Daniel R."/>
        </authorList>
    </citation>
    <scope>NUCLEOTIDE SEQUENCE [LARGE SCALE GENOMIC DNA]</scope>
    <source>
        <strain evidence="13">DSM 26217</strain>
    </source>
</reference>
<organism evidence="12 13">
    <name type="scientific">Neomoorella stamsii</name>
    <dbReference type="NCBI Taxonomy" id="1266720"/>
    <lineage>
        <taxon>Bacteria</taxon>
        <taxon>Bacillati</taxon>
        <taxon>Bacillota</taxon>
        <taxon>Clostridia</taxon>
        <taxon>Neomoorellales</taxon>
        <taxon>Neomoorellaceae</taxon>
        <taxon>Neomoorella</taxon>
    </lineage>
</organism>
<keyword evidence="1" id="KW-0547">Nucleotide-binding</keyword>
<protein>
    <recommendedName>
        <fullName evidence="7">HTH-type transcriptional regulatory protein TyrR</fullName>
    </recommendedName>
</protein>
<dbReference type="InterPro" id="IPR009057">
    <property type="entry name" value="Homeodomain-like_sf"/>
</dbReference>
<dbReference type="InterPro" id="IPR000700">
    <property type="entry name" value="PAS-assoc_C"/>
</dbReference>
<keyword evidence="12" id="KW-0560">Oxidoreductase</keyword>
<dbReference type="PROSITE" id="PS00675">
    <property type="entry name" value="SIGMA54_INTERACT_1"/>
    <property type="match status" value="1"/>
</dbReference>
<evidence type="ECO:0000256" key="5">
    <source>
        <dbReference type="ARBA" id="ARBA00023125"/>
    </source>
</evidence>
<dbReference type="PROSITE" id="PS50113">
    <property type="entry name" value="PAC"/>
    <property type="match status" value="1"/>
</dbReference>
<evidence type="ECO:0000313" key="12">
    <source>
        <dbReference type="EMBL" id="PRR76443.1"/>
    </source>
</evidence>
<dbReference type="Proteomes" id="UP000239430">
    <property type="component" value="Unassembled WGS sequence"/>
</dbReference>
<dbReference type="GO" id="GO:0003677">
    <property type="term" value="F:DNA binding"/>
    <property type="evidence" value="ECO:0007669"/>
    <property type="project" value="UniProtKB-KW"/>
</dbReference>
<dbReference type="AlphaFoldDB" id="A0A9X7J5H7"/>
<dbReference type="CDD" id="cd00009">
    <property type="entry name" value="AAA"/>
    <property type="match status" value="1"/>
</dbReference>
<dbReference type="PANTHER" id="PTHR32071">
    <property type="entry name" value="TRANSCRIPTIONAL REGULATORY PROTEIN"/>
    <property type="match status" value="1"/>
</dbReference>
<evidence type="ECO:0000256" key="3">
    <source>
        <dbReference type="ARBA" id="ARBA00022840"/>
    </source>
</evidence>
<evidence type="ECO:0000259" key="11">
    <source>
        <dbReference type="PROSITE" id="PS50113"/>
    </source>
</evidence>
<dbReference type="Gene3D" id="1.10.8.60">
    <property type="match status" value="1"/>
</dbReference>
<dbReference type="Pfam" id="PF13426">
    <property type="entry name" value="PAS_9"/>
    <property type="match status" value="1"/>
</dbReference>
<name>A0A9X7J5H7_9FIRM</name>
<dbReference type="GO" id="GO:0018675">
    <property type="term" value="F:(S)-limonene 6-monooxygenase activity"/>
    <property type="evidence" value="ECO:0007669"/>
    <property type="project" value="UniProtKB-EC"/>
</dbReference>
<dbReference type="InterPro" id="IPR002078">
    <property type="entry name" value="Sigma_54_int"/>
</dbReference>
<dbReference type="Pfam" id="PF00158">
    <property type="entry name" value="Sigma54_activat"/>
    <property type="match status" value="1"/>
</dbReference>
<evidence type="ECO:0000256" key="4">
    <source>
        <dbReference type="ARBA" id="ARBA00023015"/>
    </source>
</evidence>
<gene>
    <name evidence="12" type="ORF">MOST_06110</name>
</gene>
<dbReference type="EMBL" id="PVXL01000021">
    <property type="protein sequence ID" value="PRR76443.1"/>
    <property type="molecule type" value="Genomic_DNA"/>
</dbReference>
<sequence length="586" mass="66595">MPKRKSSEQVPVNPRLEEVLNSRVMVAPGEDMEYLVKTSNADYDYIVFFNATGGIPKSIYSTRDKVHYPKFRIVNGQGAETIDIAKATFPLLVTGDNNRTKIRGVVSWREVIGYLVHLCHSLSLELERIETDMEAFLSSTKDLVCITDSKGFKTRISSSCEQLYGVKAENLIGMNIKDVERLGIYFPSATRLALEEKKEVTIVQTTKTGRKLMVNATPVVDEFGVVKRVVSISKDITDEEKLRQELAKTKTIIERYEKELANFRLEQQKNLNFVYRSKKMEALVEKINKIALVDSTVLIYGETGVGKEVIAKYIHNISDRNKGPFVRINCGAIPENLLEAELFGYEKGAFTGARNEGKPGLIETADKGTLLLDEISELPLPLQVKLLRFLQEREFIRVGGVKPVSVDVRILAATNKDLKELVQEGKFRSDLYYRLNVIPLVVPPLQERPEDIPILAYYFLEKFNQKYHKSRELTREVMERLLKYSWPGNVRELENVVERLVVMSDDKQITKNDLSEELLVDGASRSHVSEIIIAKLIPLREATAIVEKQLIEKAIDEYGSTYKAAKVLGVDQSTIVRKLNRYKILE</sequence>
<feature type="domain" description="PAC" evidence="11">
    <location>
        <begin position="196"/>
        <end position="248"/>
    </location>
</feature>
<evidence type="ECO:0000313" key="13">
    <source>
        <dbReference type="Proteomes" id="UP000239430"/>
    </source>
</evidence>
<dbReference type="SUPFAM" id="SSF52540">
    <property type="entry name" value="P-loop containing nucleoside triphosphate hydrolases"/>
    <property type="match status" value="1"/>
</dbReference>
<evidence type="ECO:0000259" key="9">
    <source>
        <dbReference type="PROSITE" id="PS50045"/>
    </source>
</evidence>
<evidence type="ECO:0000256" key="8">
    <source>
        <dbReference type="SAM" id="Coils"/>
    </source>
</evidence>
<accession>A0A9X7J5H7</accession>
<dbReference type="Gene3D" id="1.10.10.60">
    <property type="entry name" value="Homeodomain-like"/>
    <property type="match status" value="1"/>
</dbReference>
<evidence type="ECO:0000256" key="7">
    <source>
        <dbReference type="ARBA" id="ARBA00029500"/>
    </source>
</evidence>
<dbReference type="PROSITE" id="PS00688">
    <property type="entry name" value="SIGMA54_INTERACT_3"/>
    <property type="match status" value="1"/>
</dbReference>
<evidence type="ECO:0000256" key="1">
    <source>
        <dbReference type="ARBA" id="ARBA00022741"/>
    </source>
</evidence>
<dbReference type="InterPro" id="IPR027417">
    <property type="entry name" value="P-loop_NTPase"/>
</dbReference>
<keyword evidence="2" id="KW-0058">Aromatic hydrocarbons catabolism</keyword>
<dbReference type="PANTHER" id="PTHR32071:SF57">
    <property type="entry name" value="C4-DICARBOXYLATE TRANSPORT TRANSCRIPTIONAL REGULATORY PROTEIN DCTD"/>
    <property type="match status" value="1"/>
</dbReference>
<dbReference type="SUPFAM" id="SSF55785">
    <property type="entry name" value="PYP-like sensor domain (PAS domain)"/>
    <property type="match status" value="1"/>
</dbReference>
<dbReference type="Gene3D" id="3.30.450.20">
    <property type="entry name" value="PAS domain"/>
    <property type="match status" value="1"/>
</dbReference>
<dbReference type="CDD" id="cd00130">
    <property type="entry name" value="PAS"/>
    <property type="match status" value="1"/>
</dbReference>
<proteinExistence type="predicted"/>
<dbReference type="Pfam" id="PF25601">
    <property type="entry name" value="AAA_lid_14"/>
    <property type="match status" value="1"/>
</dbReference>
<dbReference type="InterPro" id="IPR035965">
    <property type="entry name" value="PAS-like_dom_sf"/>
</dbReference>
<keyword evidence="4" id="KW-0805">Transcription regulation</keyword>
<dbReference type="PROSITE" id="PS50112">
    <property type="entry name" value="PAS"/>
    <property type="match status" value="1"/>
</dbReference>
<evidence type="ECO:0000256" key="6">
    <source>
        <dbReference type="ARBA" id="ARBA00023163"/>
    </source>
</evidence>
<feature type="domain" description="PAS" evidence="10">
    <location>
        <begin position="129"/>
        <end position="175"/>
    </location>
</feature>
<dbReference type="RefSeq" id="WP_054936212.1">
    <property type="nucleotide sequence ID" value="NZ_PVXL01000021.1"/>
</dbReference>
<dbReference type="InterPro" id="IPR000014">
    <property type="entry name" value="PAS"/>
</dbReference>